<proteinExistence type="predicted"/>
<sequence length="234" mass="27141">MFSTNESSYSQLMQGRVFCSSVAFFAKCHLKTVANLGRLSPQESRLIWIMMLHLFKNGDFFLKNWEKCFPHIVAFLQKDGHIKDKAVKALLDNAFKEACDENGEYASSLLAIHGYLVPSAKLCSKNVSGKTTHIKYTIKDSQESFLYCAKTQQEIEKHIMDLKSRKSAIQPFILCFGDEMSKISNIYVYFDDIRFKFFHILKAVDVCFKIIYIFNLDFPQESKMFCNFLEKCFL</sequence>
<evidence type="ECO:0000313" key="2">
    <source>
        <dbReference type="Proteomes" id="UP001162164"/>
    </source>
</evidence>
<accession>A0ABQ9JYG4</accession>
<dbReference type="EMBL" id="JAPWTJ010000133">
    <property type="protein sequence ID" value="KAJ8982325.1"/>
    <property type="molecule type" value="Genomic_DNA"/>
</dbReference>
<protein>
    <submittedName>
        <fullName evidence="1">Uncharacterized protein</fullName>
    </submittedName>
</protein>
<keyword evidence="2" id="KW-1185">Reference proteome</keyword>
<gene>
    <name evidence="1" type="ORF">NQ317_006670</name>
</gene>
<comment type="caution">
    <text evidence="1">The sequence shown here is derived from an EMBL/GenBank/DDBJ whole genome shotgun (WGS) entry which is preliminary data.</text>
</comment>
<dbReference type="Proteomes" id="UP001162164">
    <property type="component" value="Unassembled WGS sequence"/>
</dbReference>
<name>A0ABQ9JYG4_9CUCU</name>
<organism evidence="1 2">
    <name type="scientific">Molorchus minor</name>
    <dbReference type="NCBI Taxonomy" id="1323400"/>
    <lineage>
        <taxon>Eukaryota</taxon>
        <taxon>Metazoa</taxon>
        <taxon>Ecdysozoa</taxon>
        <taxon>Arthropoda</taxon>
        <taxon>Hexapoda</taxon>
        <taxon>Insecta</taxon>
        <taxon>Pterygota</taxon>
        <taxon>Neoptera</taxon>
        <taxon>Endopterygota</taxon>
        <taxon>Coleoptera</taxon>
        <taxon>Polyphaga</taxon>
        <taxon>Cucujiformia</taxon>
        <taxon>Chrysomeloidea</taxon>
        <taxon>Cerambycidae</taxon>
        <taxon>Lamiinae</taxon>
        <taxon>Monochamini</taxon>
        <taxon>Molorchus</taxon>
    </lineage>
</organism>
<evidence type="ECO:0000313" key="1">
    <source>
        <dbReference type="EMBL" id="KAJ8982325.1"/>
    </source>
</evidence>
<reference evidence="1" key="1">
    <citation type="journal article" date="2023" name="Insect Mol. Biol.">
        <title>Genome sequencing provides insights into the evolution of gene families encoding plant cell wall-degrading enzymes in longhorned beetles.</title>
        <authorList>
            <person name="Shin N.R."/>
            <person name="Okamura Y."/>
            <person name="Kirsch R."/>
            <person name="Pauchet Y."/>
        </authorList>
    </citation>
    <scope>NUCLEOTIDE SEQUENCE</scope>
    <source>
        <strain evidence="1">MMC_N1</strain>
    </source>
</reference>